<evidence type="ECO:0008006" key="4">
    <source>
        <dbReference type="Google" id="ProtNLM"/>
    </source>
</evidence>
<organism evidence="2 3">
    <name type="scientific">Helicobacter fennelliae</name>
    <dbReference type="NCBI Taxonomy" id="215"/>
    <lineage>
        <taxon>Bacteria</taxon>
        <taxon>Pseudomonadati</taxon>
        <taxon>Campylobacterota</taxon>
        <taxon>Epsilonproteobacteria</taxon>
        <taxon>Campylobacterales</taxon>
        <taxon>Helicobacteraceae</taxon>
        <taxon>Helicobacter</taxon>
    </lineage>
</organism>
<feature type="compositionally biased region" description="Basic and acidic residues" evidence="1">
    <location>
        <begin position="114"/>
        <end position="128"/>
    </location>
</feature>
<feature type="compositionally biased region" description="Low complexity" evidence="1">
    <location>
        <begin position="78"/>
        <end position="97"/>
    </location>
</feature>
<dbReference type="Proteomes" id="UP000250166">
    <property type="component" value="Unassembled WGS sequence"/>
</dbReference>
<dbReference type="EMBL" id="UAWL01000006">
    <property type="protein sequence ID" value="SQB97421.1"/>
    <property type="molecule type" value="Genomic_DNA"/>
</dbReference>
<reference evidence="2 3" key="1">
    <citation type="submission" date="2018-06" db="EMBL/GenBank/DDBJ databases">
        <authorList>
            <consortium name="Pathogen Informatics"/>
            <person name="Doyle S."/>
        </authorList>
    </citation>
    <scope>NUCLEOTIDE SEQUENCE [LARGE SCALE GENOMIC DNA]</scope>
    <source>
        <strain evidence="2 3">NCTC13102</strain>
    </source>
</reference>
<dbReference type="AlphaFoldDB" id="A0A2X3B941"/>
<evidence type="ECO:0000313" key="3">
    <source>
        <dbReference type="Proteomes" id="UP000250166"/>
    </source>
</evidence>
<feature type="region of interest" description="Disordered" evidence="1">
    <location>
        <begin position="75"/>
        <end position="160"/>
    </location>
</feature>
<sequence>MNSKKDIYKVYMIVSCLVSGVYAKNISEFGNFSTDDIAKTHQIHTAQNPQNKQKNSYNDTLAFVYMLDDFSADNPSSDTNSTNLANLANDASDNSSAPTHQKYPSIEPSEPLEAESKPESKTHIKLDSSSDSNKNLATDSQINPQIDSRRLQNPPQNLGQNLAQTHTTKAHSKIYQPISITKTTYASFSIGYSYNQILTDKISLQNAKSSYKKSAHGALFGLERGSMVKNFMFGGYLYGVAGDDYSLGFGMRASYVLWRYVIPSVGLGYGLQHIQFPQDSAQYNIHGLHYDMGLFVNVYRGFGLKFEAKALYPMGILRGVDASKYGNPIFLGYSLIVSFAFYDFSI</sequence>
<gene>
    <name evidence="2" type="ORF">NCTC13102_00152</name>
</gene>
<accession>A0A2X3B941</accession>
<feature type="compositionally biased region" description="Polar residues" evidence="1">
    <location>
        <begin position="129"/>
        <end position="160"/>
    </location>
</feature>
<evidence type="ECO:0000256" key="1">
    <source>
        <dbReference type="SAM" id="MobiDB-lite"/>
    </source>
</evidence>
<name>A0A2X3B941_9HELI</name>
<protein>
    <recommendedName>
        <fullName evidence="4">Outer membrane protein</fullName>
    </recommendedName>
</protein>
<proteinExistence type="predicted"/>
<dbReference type="RefSeq" id="WP_112058199.1">
    <property type="nucleotide sequence ID" value="NZ_UAWL01000006.1"/>
</dbReference>
<evidence type="ECO:0000313" key="2">
    <source>
        <dbReference type="EMBL" id="SQB97421.1"/>
    </source>
</evidence>